<dbReference type="Pfam" id="PF02770">
    <property type="entry name" value="Acyl-CoA_dh_M"/>
    <property type="match status" value="1"/>
</dbReference>
<dbReference type="PANTHER" id="PTHR43884">
    <property type="entry name" value="ACYL-COA DEHYDROGENASE"/>
    <property type="match status" value="1"/>
</dbReference>
<feature type="domain" description="Acyl-CoA dehydrogenase/oxidase C-terminal" evidence="6">
    <location>
        <begin position="243"/>
        <end position="376"/>
    </location>
</feature>
<sequence length="398" mass="43827">MTVTVTSASIGAADEKQEHYNLIRQSARALADKFGDSYWSNCDKNKIYPWDFIKAFAENGWLGSMIPEEYGGMGLGLTEAAIMLHEVAASGGGANAASAIHFYIFPPGPIIRHGSEEMKRAFLPKIASGELLMCFGVTEPDAGTDTSRIKTFAKKEGGKWLINGRKVWITNAGNAQKILVLARTSPRDDKKPFSGMTLFFTDLDRSRVEVTPIDKMARNAIDTNELLIENLEARDEDVVGEVGKGFYYLLDGLNPERIVVAFEQIGLGRAALNRAVTYANERIIFDRPIGQNQSIAHPLADSWIRLQAAEMVAMKAAQLFDAGQECGAEANAAKFLGTEAGFDACDRAMQTLGGYCYATEYHVERYWREARLLKIAPISQTMVLNFIATKILGLPKSY</sequence>
<evidence type="ECO:0000256" key="1">
    <source>
        <dbReference type="ARBA" id="ARBA00001974"/>
    </source>
</evidence>
<dbReference type="Proteomes" id="UP001227317">
    <property type="component" value="Unassembled WGS sequence"/>
</dbReference>
<accession>A0ABU0WFW1</accession>
<keyword evidence="4 5" id="KW-0274">FAD</keyword>
<reference evidence="9 10" key="1">
    <citation type="submission" date="2023-06" db="EMBL/GenBank/DDBJ databases">
        <title>Azospirillum isscasensis sp.nov, a bacterium isolated from rhizosphere soil of rice.</title>
        <authorList>
            <person name="Wang H."/>
        </authorList>
    </citation>
    <scope>NUCLEOTIDE SEQUENCE [LARGE SCALE GENOMIC DNA]</scope>
    <source>
        <strain evidence="9 10">C340-1</strain>
    </source>
</reference>
<evidence type="ECO:0000256" key="2">
    <source>
        <dbReference type="ARBA" id="ARBA00009347"/>
    </source>
</evidence>
<dbReference type="EC" id="1.-.-.-" evidence="9"/>
<dbReference type="InterPro" id="IPR009100">
    <property type="entry name" value="AcylCoA_DH/oxidase_NM_dom_sf"/>
</dbReference>
<dbReference type="CDD" id="cd00567">
    <property type="entry name" value="ACAD"/>
    <property type="match status" value="1"/>
</dbReference>
<feature type="domain" description="Acyl-CoA oxidase/dehydrogenase middle" evidence="7">
    <location>
        <begin position="134"/>
        <end position="230"/>
    </location>
</feature>
<keyword evidence="10" id="KW-1185">Reference proteome</keyword>
<dbReference type="Pfam" id="PF00441">
    <property type="entry name" value="Acyl-CoA_dh_1"/>
    <property type="match status" value="1"/>
</dbReference>
<evidence type="ECO:0000259" key="6">
    <source>
        <dbReference type="Pfam" id="PF00441"/>
    </source>
</evidence>
<evidence type="ECO:0000313" key="10">
    <source>
        <dbReference type="Proteomes" id="UP001227317"/>
    </source>
</evidence>
<dbReference type="GO" id="GO:0016491">
    <property type="term" value="F:oxidoreductase activity"/>
    <property type="evidence" value="ECO:0007669"/>
    <property type="project" value="UniProtKB-KW"/>
</dbReference>
<protein>
    <submittedName>
        <fullName evidence="9">Acyl-CoA dehydrogenase family protein</fullName>
        <ecNumber evidence="9">1.-.-.-</ecNumber>
    </submittedName>
</protein>
<comment type="similarity">
    <text evidence="2 5">Belongs to the acyl-CoA dehydrogenase family.</text>
</comment>
<organism evidence="9 10">
    <name type="scientific">Azospirillum isscasi</name>
    <dbReference type="NCBI Taxonomy" id="3053926"/>
    <lineage>
        <taxon>Bacteria</taxon>
        <taxon>Pseudomonadati</taxon>
        <taxon>Pseudomonadota</taxon>
        <taxon>Alphaproteobacteria</taxon>
        <taxon>Rhodospirillales</taxon>
        <taxon>Azospirillaceae</taxon>
        <taxon>Azospirillum</taxon>
    </lineage>
</organism>
<evidence type="ECO:0000259" key="8">
    <source>
        <dbReference type="Pfam" id="PF02771"/>
    </source>
</evidence>
<dbReference type="RefSeq" id="WP_306705667.1">
    <property type="nucleotide sequence ID" value="NZ_JAUJFI010000036.1"/>
</dbReference>
<proteinExistence type="inferred from homology"/>
<evidence type="ECO:0000256" key="5">
    <source>
        <dbReference type="RuleBase" id="RU362125"/>
    </source>
</evidence>
<dbReference type="InterPro" id="IPR009075">
    <property type="entry name" value="AcylCo_DH/oxidase_C"/>
</dbReference>
<dbReference type="Pfam" id="PF02771">
    <property type="entry name" value="Acyl-CoA_dh_N"/>
    <property type="match status" value="1"/>
</dbReference>
<comment type="cofactor">
    <cofactor evidence="1 5">
        <name>FAD</name>
        <dbReference type="ChEBI" id="CHEBI:57692"/>
    </cofactor>
</comment>
<comment type="caution">
    <text evidence="9">The sequence shown here is derived from an EMBL/GenBank/DDBJ whole genome shotgun (WGS) entry which is preliminary data.</text>
</comment>
<dbReference type="InterPro" id="IPR036250">
    <property type="entry name" value="AcylCo_DH-like_C"/>
</dbReference>
<dbReference type="InterPro" id="IPR013786">
    <property type="entry name" value="AcylCoA_DH/ox_N"/>
</dbReference>
<keyword evidence="5 9" id="KW-0560">Oxidoreductase</keyword>
<dbReference type="PIRSF" id="PIRSF016578">
    <property type="entry name" value="HsaA"/>
    <property type="match status" value="1"/>
</dbReference>
<evidence type="ECO:0000313" key="9">
    <source>
        <dbReference type="EMBL" id="MDQ2103031.1"/>
    </source>
</evidence>
<dbReference type="Gene3D" id="1.20.140.10">
    <property type="entry name" value="Butyryl-CoA Dehydrogenase, subunit A, domain 3"/>
    <property type="match status" value="1"/>
</dbReference>
<dbReference type="SUPFAM" id="SSF56645">
    <property type="entry name" value="Acyl-CoA dehydrogenase NM domain-like"/>
    <property type="match status" value="1"/>
</dbReference>
<dbReference type="Gene3D" id="2.40.110.10">
    <property type="entry name" value="Butyryl-CoA Dehydrogenase, subunit A, domain 2"/>
    <property type="match status" value="1"/>
</dbReference>
<evidence type="ECO:0000256" key="4">
    <source>
        <dbReference type="ARBA" id="ARBA00022827"/>
    </source>
</evidence>
<gene>
    <name evidence="9" type="ORF">QSG27_10030</name>
</gene>
<name>A0ABU0WFW1_9PROT</name>
<dbReference type="SUPFAM" id="SSF47203">
    <property type="entry name" value="Acyl-CoA dehydrogenase C-terminal domain-like"/>
    <property type="match status" value="1"/>
</dbReference>
<dbReference type="InterPro" id="IPR006091">
    <property type="entry name" value="Acyl-CoA_Oxase/DH_mid-dom"/>
</dbReference>
<evidence type="ECO:0000259" key="7">
    <source>
        <dbReference type="Pfam" id="PF02770"/>
    </source>
</evidence>
<dbReference type="InterPro" id="IPR037069">
    <property type="entry name" value="AcylCoA_DH/ox_N_sf"/>
</dbReference>
<dbReference type="EMBL" id="JAUJFI010000036">
    <property type="protein sequence ID" value="MDQ2103031.1"/>
    <property type="molecule type" value="Genomic_DNA"/>
</dbReference>
<dbReference type="InterPro" id="IPR046373">
    <property type="entry name" value="Acyl-CoA_Oxase/DH_mid-dom_sf"/>
</dbReference>
<evidence type="ECO:0000256" key="3">
    <source>
        <dbReference type="ARBA" id="ARBA00022630"/>
    </source>
</evidence>
<keyword evidence="3 5" id="KW-0285">Flavoprotein</keyword>
<dbReference type="PANTHER" id="PTHR43884:SF12">
    <property type="entry name" value="ISOVALERYL-COA DEHYDROGENASE, MITOCHONDRIAL-RELATED"/>
    <property type="match status" value="1"/>
</dbReference>
<feature type="domain" description="Acyl-CoA dehydrogenase/oxidase N-terminal" evidence="8">
    <location>
        <begin position="18"/>
        <end position="130"/>
    </location>
</feature>
<dbReference type="Gene3D" id="1.10.540.10">
    <property type="entry name" value="Acyl-CoA dehydrogenase/oxidase, N-terminal domain"/>
    <property type="match status" value="1"/>
</dbReference>